<evidence type="ECO:0000256" key="1">
    <source>
        <dbReference type="ARBA" id="ARBA00004496"/>
    </source>
</evidence>
<evidence type="ECO:0000256" key="7">
    <source>
        <dbReference type="ARBA" id="ARBA00023239"/>
    </source>
</evidence>
<dbReference type="GO" id="GO:0009245">
    <property type="term" value="P:lipid A biosynthetic process"/>
    <property type="evidence" value="ECO:0007669"/>
    <property type="project" value="UniProtKB-KW"/>
</dbReference>
<dbReference type="NCBIfam" id="NF000582">
    <property type="entry name" value="PRK00006.1"/>
    <property type="match status" value="1"/>
</dbReference>
<keyword evidence="3" id="KW-0963">Cytoplasm</keyword>
<dbReference type="Pfam" id="PF07977">
    <property type="entry name" value="FabA"/>
    <property type="match status" value="1"/>
</dbReference>
<reference evidence="10" key="1">
    <citation type="submission" date="2021-01" db="EMBL/GenBank/DDBJ databases">
        <authorList>
            <person name="Corre E."/>
            <person name="Pelletier E."/>
            <person name="Niang G."/>
            <person name="Scheremetjew M."/>
            <person name="Finn R."/>
            <person name="Kale V."/>
            <person name="Holt S."/>
            <person name="Cochrane G."/>
            <person name="Meng A."/>
            <person name="Brown T."/>
            <person name="Cohen L."/>
        </authorList>
    </citation>
    <scope>NUCLEOTIDE SEQUENCE</scope>
    <source>
        <strain evidence="10">RCC1871</strain>
    </source>
</reference>
<comment type="subcellular location">
    <subcellularLocation>
        <location evidence="1">Cytoplasm</location>
    </subcellularLocation>
</comment>
<protein>
    <recommendedName>
        <fullName evidence="2">3-hydroxyacyl-[acyl-carrier-protein] dehydratase</fullName>
        <ecNumber evidence="2">4.2.1.59</ecNumber>
    </recommendedName>
</protein>
<gene>
    <name evidence="10" type="ORF">CROS1456_LOCUS5940</name>
    <name evidence="11" type="ORF">HKI87_04g29720</name>
</gene>
<proteinExistence type="inferred from homology"/>
<dbReference type="Proteomes" id="UP001472866">
    <property type="component" value="Chromosome 04"/>
</dbReference>
<dbReference type="FunFam" id="3.10.129.10:FF:000001">
    <property type="entry name" value="3-hydroxyacyl-[acyl-carrier-protein] dehydratase FabZ"/>
    <property type="match status" value="1"/>
</dbReference>
<dbReference type="GO" id="GO:0016020">
    <property type="term" value="C:membrane"/>
    <property type="evidence" value="ECO:0007669"/>
    <property type="project" value="GOC"/>
</dbReference>
<evidence type="ECO:0000256" key="3">
    <source>
        <dbReference type="ARBA" id="ARBA00022490"/>
    </source>
</evidence>
<keyword evidence="5" id="KW-0441">Lipid A biosynthesis</keyword>
<dbReference type="InterPro" id="IPR013114">
    <property type="entry name" value="FabA_FabZ"/>
</dbReference>
<keyword evidence="6" id="KW-0443">Lipid metabolism</keyword>
<sequence>MSSTMVTKSARRACVSPLGQGSSSKCSRSLTALGARSGTCQRTGERQRIVRSRAAEADTEVATPIEKSSTAFEPVMDIDAVMKILPHRYPFLLVDRVVEYEQGKQAVGLKNVTINDNFFTGHFPTRPIMPGVLIVEALAQVGGIAMMDPDDPKENFFFGGIDACKFRKPVVPGDTLMLKVALKKMNKRFGVAKMEAKAYVGDGLVCEAELTLYMGN</sequence>
<dbReference type="PANTHER" id="PTHR30272:SF1">
    <property type="entry name" value="3-HYDROXYACYL-[ACYL-CARRIER-PROTEIN] DEHYDRATASE"/>
    <property type="match status" value="1"/>
</dbReference>
<evidence type="ECO:0000313" key="12">
    <source>
        <dbReference type="Proteomes" id="UP001472866"/>
    </source>
</evidence>
<dbReference type="GO" id="GO:0005737">
    <property type="term" value="C:cytoplasm"/>
    <property type="evidence" value="ECO:0007669"/>
    <property type="project" value="UniProtKB-SubCell"/>
</dbReference>
<name>A0A7S3CD47_9CHLO</name>
<evidence type="ECO:0000313" key="11">
    <source>
        <dbReference type="EMBL" id="WZN61437.1"/>
    </source>
</evidence>
<dbReference type="GO" id="GO:0019171">
    <property type="term" value="F:(3R)-hydroxyacyl-[acyl-carrier-protein] dehydratase activity"/>
    <property type="evidence" value="ECO:0007669"/>
    <property type="project" value="UniProtKB-EC"/>
</dbReference>
<accession>A0A7S3CD47</accession>
<dbReference type="AlphaFoldDB" id="A0A7S3CD47"/>
<dbReference type="EMBL" id="CP151504">
    <property type="protein sequence ID" value="WZN61437.1"/>
    <property type="molecule type" value="Genomic_DNA"/>
</dbReference>
<keyword evidence="12" id="KW-1185">Reference proteome</keyword>
<dbReference type="EMBL" id="HBHZ01007675">
    <property type="protein sequence ID" value="CAE0192850.1"/>
    <property type="molecule type" value="Transcribed_RNA"/>
</dbReference>
<evidence type="ECO:0000256" key="5">
    <source>
        <dbReference type="ARBA" id="ARBA00022556"/>
    </source>
</evidence>
<reference evidence="11 12" key="2">
    <citation type="submission" date="2024-03" db="EMBL/GenBank/DDBJ databases">
        <title>Complete genome sequence of the green alga Chloropicon roscoffensis RCC1871.</title>
        <authorList>
            <person name="Lemieux C."/>
            <person name="Pombert J.-F."/>
            <person name="Otis C."/>
            <person name="Turmel M."/>
        </authorList>
    </citation>
    <scope>NUCLEOTIDE SEQUENCE [LARGE SCALE GENOMIC DNA]</scope>
    <source>
        <strain evidence="11 12">RCC1871</strain>
    </source>
</reference>
<dbReference type="CDD" id="cd01288">
    <property type="entry name" value="FabZ"/>
    <property type="match status" value="1"/>
</dbReference>
<dbReference type="Gene3D" id="3.10.129.10">
    <property type="entry name" value="Hotdog Thioesterase"/>
    <property type="match status" value="1"/>
</dbReference>
<evidence type="ECO:0000256" key="2">
    <source>
        <dbReference type="ARBA" id="ARBA00013167"/>
    </source>
</evidence>
<comment type="function">
    <text evidence="8">Involved in unsaturated fatty acids biosynthesis. Catalyzes the dehydration of short chain beta-hydroxyacyl-ACPs and long chain saturated and unsaturated beta-hydroxyacyl-ACPs.</text>
</comment>
<keyword evidence="7" id="KW-0456">Lyase</keyword>
<dbReference type="InterPro" id="IPR010084">
    <property type="entry name" value="FabZ"/>
</dbReference>
<organism evidence="10">
    <name type="scientific">Chloropicon roscoffensis</name>
    <dbReference type="NCBI Taxonomy" id="1461544"/>
    <lineage>
        <taxon>Eukaryota</taxon>
        <taxon>Viridiplantae</taxon>
        <taxon>Chlorophyta</taxon>
        <taxon>Chloropicophyceae</taxon>
        <taxon>Chloropicales</taxon>
        <taxon>Chloropicaceae</taxon>
        <taxon>Chloropicon</taxon>
    </lineage>
</organism>
<evidence type="ECO:0000256" key="9">
    <source>
        <dbReference type="SAM" id="MobiDB-lite"/>
    </source>
</evidence>
<evidence type="ECO:0000256" key="4">
    <source>
        <dbReference type="ARBA" id="ARBA00022516"/>
    </source>
</evidence>
<evidence type="ECO:0000256" key="6">
    <source>
        <dbReference type="ARBA" id="ARBA00023098"/>
    </source>
</evidence>
<dbReference type="HAMAP" id="MF_00406">
    <property type="entry name" value="FabZ"/>
    <property type="match status" value="1"/>
</dbReference>
<evidence type="ECO:0000313" key="10">
    <source>
        <dbReference type="EMBL" id="CAE0192850.1"/>
    </source>
</evidence>
<feature type="region of interest" description="Disordered" evidence="9">
    <location>
        <begin position="1"/>
        <end position="26"/>
    </location>
</feature>
<dbReference type="EC" id="4.2.1.59" evidence="2"/>
<dbReference type="SUPFAM" id="SSF54637">
    <property type="entry name" value="Thioesterase/thiol ester dehydrase-isomerase"/>
    <property type="match status" value="1"/>
</dbReference>
<dbReference type="NCBIfam" id="TIGR01750">
    <property type="entry name" value="fabZ"/>
    <property type="match status" value="1"/>
</dbReference>
<dbReference type="InterPro" id="IPR029069">
    <property type="entry name" value="HotDog_dom_sf"/>
</dbReference>
<keyword evidence="4" id="KW-0444">Lipid biosynthesis</keyword>
<evidence type="ECO:0000256" key="8">
    <source>
        <dbReference type="ARBA" id="ARBA00025049"/>
    </source>
</evidence>
<dbReference type="PANTHER" id="PTHR30272">
    <property type="entry name" value="3-HYDROXYACYL-[ACYL-CARRIER-PROTEIN] DEHYDRATASE"/>
    <property type="match status" value="1"/>
</dbReference>
<dbReference type="GO" id="GO:0006633">
    <property type="term" value="P:fatty acid biosynthetic process"/>
    <property type="evidence" value="ECO:0007669"/>
    <property type="project" value="InterPro"/>
</dbReference>